<dbReference type="InterPro" id="IPR036179">
    <property type="entry name" value="Ig-like_dom_sf"/>
</dbReference>
<evidence type="ECO:0000256" key="5">
    <source>
        <dbReference type="ARBA" id="ARBA00022692"/>
    </source>
</evidence>
<evidence type="ECO:0000256" key="1">
    <source>
        <dbReference type="ARBA" id="ARBA00004251"/>
    </source>
</evidence>
<dbReference type="Pfam" id="PF07686">
    <property type="entry name" value="V-set"/>
    <property type="match status" value="1"/>
</dbReference>
<keyword evidence="8" id="KW-0130">Cell adhesion</keyword>
<evidence type="ECO:0000256" key="6">
    <source>
        <dbReference type="ARBA" id="ARBA00022729"/>
    </source>
</evidence>
<dbReference type="Ensembl" id="ENSPTXT00000028526.1">
    <property type="protein sequence ID" value="ENSPTXP00000027681.1"/>
    <property type="gene ID" value="ENSPTXG00000019067.1"/>
</dbReference>
<dbReference type="PANTHER" id="PTHR47387:SF1">
    <property type="entry name" value="NECTIN-2"/>
    <property type="match status" value="1"/>
</dbReference>
<dbReference type="SMART" id="SM00409">
    <property type="entry name" value="IG"/>
    <property type="match status" value="2"/>
</dbReference>
<dbReference type="InterPro" id="IPR013106">
    <property type="entry name" value="Ig_V-set"/>
</dbReference>
<dbReference type="FunFam" id="2.60.40.10:FF:000304">
    <property type="entry name" value="Nectin cell adhesion molecule 1"/>
    <property type="match status" value="1"/>
</dbReference>
<reference evidence="15" key="1">
    <citation type="submission" date="2025-08" db="UniProtKB">
        <authorList>
            <consortium name="Ensembl"/>
        </authorList>
    </citation>
    <scope>IDENTIFICATION</scope>
</reference>
<keyword evidence="5" id="KW-0812">Transmembrane</keyword>
<keyword evidence="12" id="KW-1015">Disulfide bond</keyword>
<sequence>AHIRFKVAFKSASQLPESDTVQALTRHSTFLYIPSLVVLAQQVTVHHEVTGFLGKKVVLPCSIALTGPDVKLSQVTWVKEIGGRRQNVAVYHPSHGQNYPMEKNSRRIRFLVDSLTDATLVIEHLLMTDEGTYSCEFATYPYGNEVGTTNLIVLGKTCCDAPVGNLIRRGRPKPLAKILWPGPPRPSQVSSCSLFWMHVSAGCAWRLGQAKKTAFFSIFFAFFADAPEVYIEGYDDNWYLTRSDAVLICNARGNPTPVDFSWTTGQLPKSVEVQGERLLVKRVDYTVNTTFICQATNRVGQVSTQQIILVRGKSSGLLATFFKMCVYVGGLTVCGGRRRIKIFRCRFAAQGWEGRAGMLSRSSLGLIRSLVSCTVE</sequence>
<dbReference type="InterPro" id="IPR007110">
    <property type="entry name" value="Ig-like_dom"/>
</dbReference>
<keyword evidence="9" id="KW-0965">Cell junction</keyword>
<evidence type="ECO:0000256" key="12">
    <source>
        <dbReference type="ARBA" id="ARBA00023157"/>
    </source>
</evidence>
<name>A0A670ZXM5_PSETE</name>
<organism evidence="15 16">
    <name type="scientific">Pseudonaja textilis</name>
    <name type="common">Eastern brown snake</name>
    <dbReference type="NCBI Taxonomy" id="8673"/>
    <lineage>
        <taxon>Eukaryota</taxon>
        <taxon>Metazoa</taxon>
        <taxon>Chordata</taxon>
        <taxon>Craniata</taxon>
        <taxon>Vertebrata</taxon>
        <taxon>Euteleostomi</taxon>
        <taxon>Lepidosauria</taxon>
        <taxon>Squamata</taxon>
        <taxon>Bifurcata</taxon>
        <taxon>Unidentata</taxon>
        <taxon>Episquamata</taxon>
        <taxon>Toxicofera</taxon>
        <taxon>Serpentes</taxon>
        <taxon>Colubroidea</taxon>
        <taxon>Elapidae</taxon>
        <taxon>Hydrophiinae</taxon>
        <taxon>Pseudonaja</taxon>
    </lineage>
</organism>
<dbReference type="InterPro" id="IPR003599">
    <property type="entry name" value="Ig_sub"/>
</dbReference>
<dbReference type="AlphaFoldDB" id="A0A670ZXM5"/>
<evidence type="ECO:0000256" key="7">
    <source>
        <dbReference type="ARBA" id="ARBA00022737"/>
    </source>
</evidence>
<accession>A0A670ZXM5</accession>
<keyword evidence="4" id="KW-1003">Cell membrane</keyword>
<evidence type="ECO:0000256" key="10">
    <source>
        <dbReference type="ARBA" id="ARBA00022989"/>
    </source>
</evidence>
<dbReference type="PANTHER" id="PTHR47387">
    <property type="entry name" value="NECTIN-2"/>
    <property type="match status" value="1"/>
</dbReference>
<dbReference type="GO" id="GO:0007155">
    <property type="term" value="P:cell adhesion"/>
    <property type="evidence" value="ECO:0007669"/>
    <property type="project" value="UniProtKB-KW"/>
</dbReference>
<proteinExistence type="inferred from homology"/>
<comment type="similarity">
    <text evidence="3">Belongs to the nectin family.</text>
</comment>
<evidence type="ECO:0000256" key="8">
    <source>
        <dbReference type="ARBA" id="ARBA00022889"/>
    </source>
</evidence>
<dbReference type="InterPro" id="IPR013783">
    <property type="entry name" value="Ig-like_fold"/>
</dbReference>
<dbReference type="GO" id="GO:0005886">
    <property type="term" value="C:plasma membrane"/>
    <property type="evidence" value="ECO:0007669"/>
    <property type="project" value="UniProtKB-SubCell"/>
</dbReference>
<keyword evidence="16" id="KW-1185">Reference proteome</keyword>
<evidence type="ECO:0000313" key="15">
    <source>
        <dbReference type="Ensembl" id="ENSPTXP00000027681.1"/>
    </source>
</evidence>
<keyword evidence="11" id="KW-0472">Membrane</keyword>
<evidence type="ECO:0000256" key="13">
    <source>
        <dbReference type="ARBA" id="ARBA00023180"/>
    </source>
</evidence>
<evidence type="ECO:0000256" key="4">
    <source>
        <dbReference type="ARBA" id="ARBA00022475"/>
    </source>
</evidence>
<evidence type="ECO:0000313" key="16">
    <source>
        <dbReference type="Proteomes" id="UP000472273"/>
    </source>
</evidence>
<evidence type="ECO:0000256" key="2">
    <source>
        <dbReference type="ARBA" id="ARBA00004536"/>
    </source>
</evidence>
<dbReference type="InterPro" id="IPR052659">
    <property type="entry name" value="Nectin/PVR"/>
</dbReference>
<keyword evidence="6" id="KW-0732">Signal</keyword>
<protein>
    <recommendedName>
        <fullName evidence="14">Ig-like domain-containing protein</fullName>
    </recommendedName>
</protein>
<dbReference type="GO" id="GO:0005912">
    <property type="term" value="C:adherens junction"/>
    <property type="evidence" value="ECO:0007669"/>
    <property type="project" value="UniProtKB-SubCell"/>
</dbReference>
<dbReference type="Gene3D" id="2.60.40.10">
    <property type="entry name" value="Immunoglobulins"/>
    <property type="match status" value="2"/>
</dbReference>
<evidence type="ECO:0000256" key="9">
    <source>
        <dbReference type="ARBA" id="ARBA00022949"/>
    </source>
</evidence>
<keyword evidence="13" id="KW-0325">Glycoprotein</keyword>
<feature type="domain" description="Ig-like" evidence="14">
    <location>
        <begin position="34"/>
        <end position="135"/>
    </location>
</feature>
<reference evidence="15" key="2">
    <citation type="submission" date="2025-09" db="UniProtKB">
        <authorList>
            <consortium name="Ensembl"/>
        </authorList>
    </citation>
    <scope>IDENTIFICATION</scope>
</reference>
<dbReference type="GeneTree" id="ENSGT00940000161167"/>
<evidence type="ECO:0000259" key="14">
    <source>
        <dbReference type="PROSITE" id="PS50835"/>
    </source>
</evidence>
<comment type="subcellular location">
    <subcellularLocation>
        <location evidence="2">Cell junction</location>
        <location evidence="2">Adherens junction</location>
    </subcellularLocation>
    <subcellularLocation>
        <location evidence="1">Cell membrane</location>
        <topology evidence="1">Single-pass type I membrane protein</topology>
    </subcellularLocation>
</comment>
<evidence type="ECO:0000256" key="3">
    <source>
        <dbReference type="ARBA" id="ARBA00007810"/>
    </source>
</evidence>
<dbReference type="Proteomes" id="UP000472273">
    <property type="component" value="Unplaced"/>
</dbReference>
<dbReference type="PROSITE" id="PS50835">
    <property type="entry name" value="IG_LIKE"/>
    <property type="match status" value="2"/>
</dbReference>
<dbReference type="SUPFAM" id="SSF48726">
    <property type="entry name" value="Immunoglobulin"/>
    <property type="match status" value="2"/>
</dbReference>
<dbReference type="OMA" id="WEGRAGM"/>
<keyword evidence="10" id="KW-1133">Transmembrane helix</keyword>
<keyword evidence="7" id="KW-0677">Repeat</keyword>
<feature type="domain" description="Ig-like" evidence="14">
    <location>
        <begin position="227"/>
        <end position="309"/>
    </location>
</feature>
<evidence type="ECO:0000256" key="11">
    <source>
        <dbReference type="ARBA" id="ARBA00023136"/>
    </source>
</evidence>